<accession>A0A3B4CLZ4</accession>
<dbReference type="RefSeq" id="XP_017549016.1">
    <property type="nucleotide sequence ID" value="XM_017693527.2"/>
</dbReference>
<dbReference type="OrthoDB" id="5963614at2759"/>
<feature type="compositionally biased region" description="Polar residues" evidence="3">
    <location>
        <begin position="208"/>
        <end position="217"/>
    </location>
</feature>
<evidence type="ECO:0000256" key="1">
    <source>
        <dbReference type="ARBA" id="ARBA00006215"/>
    </source>
</evidence>
<dbReference type="Proteomes" id="UP001501920">
    <property type="component" value="Chromosome 28"/>
</dbReference>
<dbReference type="STRING" id="42514.ENSPNAP00000011574"/>
<dbReference type="InterPro" id="IPR032732">
    <property type="entry name" value="SPATA6_N"/>
</dbReference>
<evidence type="ECO:0000313" key="5">
    <source>
        <dbReference type="Ensembl" id="ENSPNAP00000011574.1"/>
    </source>
</evidence>
<sequence length="479" mass="53276">MGGVTPLHKPPHSRVRQKALKCTVQLKVHAITCPGVFLPSREDIYLSVRMMGQYHKTKCVPFGFPLLMHEKMVFTKTFTGAVDPGDIADHLENDTTCFELIQLVPPEGEILATHEENTRDFLYPGPRLTPQTPGSEREILMKKSVSFPGISPKVEFSTTSVIEECDLKGSQTTFSPVNSSRTKPGLVKTRKTNAKPSKVPACGYQRPTVASQTHSPSPYTYRRMCQLSEEARQRLSHLQLGPYTFKKETDPQPPFVVPCSPGSSPIESPMFPPALPSSPKTNSWFQMSVNFAADLTEPTLCGSFRAKPSKPRGSSVDVHHLSPGATSRILSQRKVPTDHSTPLSSSHIDQSPLLARSSLRERFHSPTSPSQWEQIHSRVQRILSSHATRKLSFDEQSEEGESDQNAPVPSCYDSLCDSQIQSDRVIPGEPSVHLDNRTFWTNKAAKYTGRLHRTVFEDSLGKIYKNLYRKASSPGHSDS</sequence>
<feature type="domain" description="Spermatogenesis-associated protein 6 N-terminal" evidence="4">
    <location>
        <begin position="24"/>
        <end position="162"/>
    </location>
</feature>
<gene>
    <name evidence="5" type="primary">SPATA6</name>
</gene>
<dbReference type="GO" id="GO:0007283">
    <property type="term" value="P:spermatogenesis"/>
    <property type="evidence" value="ECO:0007669"/>
    <property type="project" value="InterPro"/>
</dbReference>
<dbReference type="GO" id="GO:0032027">
    <property type="term" value="F:myosin light chain binding"/>
    <property type="evidence" value="ECO:0007669"/>
    <property type="project" value="InterPro"/>
</dbReference>
<reference evidence="5 6" key="1">
    <citation type="submission" date="2020-10" db="EMBL/GenBank/DDBJ databases">
        <title>Pygocentrus nattereri (red-bellied piranha) genome, fPygNat1, primary haplotype.</title>
        <authorList>
            <person name="Myers G."/>
            <person name="Meyer A."/>
            <person name="Karagic N."/>
            <person name="Pippel M."/>
            <person name="Winkler S."/>
            <person name="Tracey A."/>
            <person name="Wood J."/>
            <person name="Formenti G."/>
            <person name="Howe K."/>
            <person name="Fedrigo O."/>
            <person name="Jarvis E.D."/>
        </authorList>
    </citation>
    <scope>NUCLEOTIDE SEQUENCE [LARGE SCALE GENOMIC DNA]</scope>
</reference>
<dbReference type="GO" id="GO:0120212">
    <property type="term" value="C:sperm head-tail coupling apparatus"/>
    <property type="evidence" value="ECO:0007669"/>
    <property type="project" value="InterPro"/>
</dbReference>
<feature type="region of interest" description="Disordered" evidence="3">
    <location>
        <begin position="391"/>
        <end position="411"/>
    </location>
</feature>
<dbReference type="AlphaFoldDB" id="A0A3B4CLZ4"/>
<dbReference type="Pfam" id="PF14909">
    <property type="entry name" value="SPATA6"/>
    <property type="match status" value="1"/>
</dbReference>
<evidence type="ECO:0000256" key="2">
    <source>
        <dbReference type="ARBA" id="ARBA00022553"/>
    </source>
</evidence>
<keyword evidence="6" id="KW-1185">Reference proteome</keyword>
<evidence type="ECO:0000256" key="3">
    <source>
        <dbReference type="SAM" id="MobiDB-lite"/>
    </source>
</evidence>
<dbReference type="PANTHER" id="PTHR16435">
    <property type="entry name" value="SPERMATOGENESIS-ASSOCIATED PROTEIN 6 SPATA6"/>
    <property type="match status" value="1"/>
</dbReference>
<protein>
    <recommendedName>
        <fullName evidence="4">Spermatogenesis-associated protein 6 N-terminal domain-containing protein</fullName>
    </recommendedName>
</protein>
<keyword evidence="2" id="KW-0597">Phosphoprotein</keyword>
<name>A0A3B4CLZ4_PYGNA</name>
<dbReference type="GeneID" id="108425110"/>
<feature type="region of interest" description="Disordered" evidence="3">
    <location>
        <begin position="171"/>
        <end position="217"/>
    </location>
</feature>
<feature type="region of interest" description="Disordered" evidence="3">
    <location>
        <begin position="303"/>
        <end position="351"/>
    </location>
</feature>
<evidence type="ECO:0000313" key="6">
    <source>
        <dbReference type="Proteomes" id="UP001501920"/>
    </source>
</evidence>
<reference evidence="5" key="3">
    <citation type="submission" date="2025-09" db="UniProtKB">
        <authorList>
            <consortium name="Ensembl"/>
        </authorList>
    </citation>
    <scope>IDENTIFICATION</scope>
</reference>
<dbReference type="CTD" id="54558"/>
<feature type="compositionally biased region" description="Polar residues" evidence="3">
    <location>
        <begin position="338"/>
        <end position="349"/>
    </location>
</feature>
<dbReference type="OMA" id="HGREFDD"/>
<comment type="similarity">
    <text evidence="1">Belongs to the SPATA6 family.</text>
</comment>
<dbReference type="GeneTree" id="ENSGT00530000063821"/>
<feature type="compositionally biased region" description="Polar residues" evidence="3">
    <location>
        <begin position="171"/>
        <end position="182"/>
    </location>
</feature>
<dbReference type="InterPro" id="IPR042769">
    <property type="entry name" value="SPATA6_fam"/>
</dbReference>
<evidence type="ECO:0000259" key="4">
    <source>
        <dbReference type="Pfam" id="PF14909"/>
    </source>
</evidence>
<dbReference type="PANTHER" id="PTHR16435:SF3">
    <property type="entry name" value="SPERMATOGENESIS-ASSOCIATED PROTEIN 6"/>
    <property type="match status" value="1"/>
</dbReference>
<proteinExistence type="inferred from homology"/>
<dbReference type="Ensembl" id="ENSPNAT00000018562.2">
    <property type="protein sequence ID" value="ENSPNAP00000011574.1"/>
    <property type="gene ID" value="ENSPNAG00000017223.2"/>
</dbReference>
<reference evidence="5" key="2">
    <citation type="submission" date="2025-08" db="UniProtKB">
        <authorList>
            <consortium name="Ensembl"/>
        </authorList>
    </citation>
    <scope>IDENTIFICATION</scope>
</reference>
<organism evidence="5 6">
    <name type="scientific">Pygocentrus nattereri</name>
    <name type="common">Red-bellied piranha</name>
    <dbReference type="NCBI Taxonomy" id="42514"/>
    <lineage>
        <taxon>Eukaryota</taxon>
        <taxon>Metazoa</taxon>
        <taxon>Chordata</taxon>
        <taxon>Craniata</taxon>
        <taxon>Vertebrata</taxon>
        <taxon>Euteleostomi</taxon>
        <taxon>Actinopterygii</taxon>
        <taxon>Neopterygii</taxon>
        <taxon>Teleostei</taxon>
        <taxon>Ostariophysi</taxon>
        <taxon>Characiformes</taxon>
        <taxon>Characoidei</taxon>
        <taxon>Pygocentrus</taxon>
    </lineage>
</organism>